<protein>
    <submittedName>
        <fullName evidence="1">Uncharacterized protein</fullName>
    </submittedName>
</protein>
<comment type="caution">
    <text evidence="1">The sequence shown here is derived from an EMBL/GenBank/DDBJ whole genome shotgun (WGS) entry which is preliminary data.</text>
</comment>
<evidence type="ECO:0000313" key="1">
    <source>
        <dbReference type="EMBL" id="KAK7276024.1"/>
    </source>
</evidence>
<keyword evidence="2" id="KW-1185">Reference proteome</keyword>
<sequence>MGRHGRTFLDLRSGFLRYSLKEHRGCSDSSISTQVFVRVDVLQLWIWEHLCLLVQHSTFCLLLRELRNPALSFENVLSSGGKRVNPPEETDENGKSLDLLENLDYVNGGGFGDGRCRGSIG</sequence>
<dbReference type="AlphaFoldDB" id="A0AAN9IF26"/>
<proteinExistence type="predicted"/>
<organism evidence="1 2">
    <name type="scientific">Crotalaria pallida</name>
    <name type="common">Smooth rattlebox</name>
    <name type="synonym">Crotalaria striata</name>
    <dbReference type="NCBI Taxonomy" id="3830"/>
    <lineage>
        <taxon>Eukaryota</taxon>
        <taxon>Viridiplantae</taxon>
        <taxon>Streptophyta</taxon>
        <taxon>Embryophyta</taxon>
        <taxon>Tracheophyta</taxon>
        <taxon>Spermatophyta</taxon>
        <taxon>Magnoliopsida</taxon>
        <taxon>eudicotyledons</taxon>
        <taxon>Gunneridae</taxon>
        <taxon>Pentapetalae</taxon>
        <taxon>rosids</taxon>
        <taxon>fabids</taxon>
        <taxon>Fabales</taxon>
        <taxon>Fabaceae</taxon>
        <taxon>Papilionoideae</taxon>
        <taxon>50 kb inversion clade</taxon>
        <taxon>genistoids sensu lato</taxon>
        <taxon>core genistoids</taxon>
        <taxon>Crotalarieae</taxon>
        <taxon>Crotalaria</taxon>
    </lineage>
</organism>
<accession>A0AAN9IF26</accession>
<evidence type="ECO:0000313" key="2">
    <source>
        <dbReference type="Proteomes" id="UP001372338"/>
    </source>
</evidence>
<dbReference type="Proteomes" id="UP001372338">
    <property type="component" value="Unassembled WGS sequence"/>
</dbReference>
<dbReference type="EMBL" id="JAYWIO010000003">
    <property type="protein sequence ID" value="KAK7276024.1"/>
    <property type="molecule type" value="Genomic_DNA"/>
</dbReference>
<gene>
    <name evidence="1" type="ORF">RIF29_17155</name>
</gene>
<name>A0AAN9IF26_CROPI</name>
<reference evidence="1 2" key="1">
    <citation type="submission" date="2024-01" db="EMBL/GenBank/DDBJ databases">
        <title>The genomes of 5 underutilized Papilionoideae crops provide insights into root nodulation and disease resistanc.</title>
        <authorList>
            <person name="Yuan L."/>
        </authorList>
    </citation>
    <scope>NUCLEOTIDE SEQUENCE [LARGE SCALE GENOMIC DNA]</scope>
    <source>
        <strain evidence="1">ZHUSHIDOU_FW_LH</strain>
        <tissue evidence="1">Leaf</tissue>
    </source>
</reference>